<protein>
    <recommendedName>
        <fullName evidence="2">Methyltransferase domain-containing protein</fullName>
    </recommendedName>
</protein>
<dbReference type="InterPro" id="IPR029063">
    <property type="entry name" value="SAM-dependent_MTases_sf"/>
</dbReference>
<organism evidence="1">
    <name type="scientific">uncultured Desulfovibrio sp</name>
    <dbReference type="NCBI Taxonomy" id="167968"/>
    <lineage>
        <taxon>Bacteria</taxon>
        <taxon>Pseudomonadati</taxon>
        <taxon>Thermodesulfobacteriota</taxon>
        <taxon>Desulfovibrionia</taxon>
        <taxon>Desulfovibrionales</taxon>
        <taxon>Desulfovibrionaceae</taxon>
        <taxon>Desulfovibrio</taxon>
        <taxon>environmental samples</taxon>
    </lineage>
</organism>
<accession>A0A212KIR8</accession>
<dbReference type="AlphaFoldDB" id="A0A212KIR8"/>
<gene>
    <name evidence="1" type="ORF">KM92DES2_20107</name>
</gene>
<dbReference type="SUPFAM" id="SSF53335">
    <property type="entry name" value="S-adenosyl-L-methionine-dependent methyltransferases"/>
    <property type="match status" value="1"/>
</dbReference>
<evidence type="ECO:0008006" key="2">
    <source>
        <dbReference type="Google" id="ProtNLM"/>
    </source>
</evidence>
<dbReference type="Pfam" id="PF13489">
    <property type="entry name" value="Methyltransf_23"/>
    <property type="match status" value="1"/>
</dbReference>
<dbReference type="EMBL" id="FLUP01000002">
    <property type="protein sequence ID" value="SBW11542.1"/>
    <property type="molecule type" value="Genomic_DNA"/>
</dbReference>
<dbReference type="RefSeq" id="WP_227119235.1">
    <property type="nucleotide sequence ID" value="NZ_LT598928.1"/>
</dbReference>
<reference evidence="1" key="1">
    <citation type="submission" date="2016-04" db="EMBL/GenBank/DDBJ databases">
        <authorList>
            <person name="Evans L.H."/>
            <person name="Alamgir A."/>
            <person name="Owens N."/>
            <person name="Weber N.D."/>
            <person name="Virtaneva K."/>
            <person name="Barbian K."/>
            <person name="Babar A."/>
            <person name="Rosenke K."/>
        </authorList>
    </citation>
    <scope>NUCLEOTIDE SEQUENCE</scope>
    <source>
        <strain evidence="1">92-2</strain>
    </source>
</reference>
<dbReference type="Gene3D" id="3.40.50.150">
    <property type="entry name" value="Vaccinia Virus protein VP39"/>
    <property type="match status" value="1"/>
</dbReference>
<sequence length="360" mass="42370">MRRSYQWHWHYIPFFAFSKLSFFKIADKLFYNSFYEEFQKRYTSPDQLSETYKLFKEESLDNILQNIDVDSEKKVLSISCGNGYVEHRLLQERPNITLYCTELSEEIPSFLDKNFLKNNLRIGFVPECLKKEDKFDIIYIIEVDYSMSNTQWVDLLKSLGDYLNKDGIIIIHSTYEHYYFSIRRYIEQFISTIPTLVNHFLLKKPVQLWGWKRSIQEHIALCKKAGLHEIDIQTNDGALVLTYFKARHDKRNKALRECYLRMAKKISGEKVWFWGAGAAYEYYKQSVACLCPQGMILSPEFAQATPSVDGISVIPPQVAADQNKNIPIILFTRAQHHDAMLRNIWEYFGSNANIHPVILY</sequence>
<evidence type="ECO:0000313" key="1">
    <source>
        <dbReference type="EMBL" id="SBW11542.1"/>
    </source>
</evidence>
<name>A0A212KIR8_9BACT</name>
<proteinExistence type="predicted"/>